<dbReference type="PRINTS" id="PR00154">
    <property type="entry name" value="AMPBINDING"/>
</dbReference>
<protein>
    <recommendedName>
        <fullName evidence="3">Carrier domain-containing protein</fullName>
    </recommendedName>
</protein>
<dbReference type="InterPro" id="IPR042099">
    <property type="entry name" value="ANL_N_sf"/>
</dbReference>
<gene>
    <name evidence="4" type="ORF">BZL54_22135</name>
</gene>
<dbReference type="InterPro" id="IPR025110">
    <property type="entry name" value="AMP-bd_C"/>
</dbReference>
<dbReference type="PROSITE" id="PS00455">
    <property type="entry name" value="AMP_BINDING"/>
    <property type="match status" value="1"/>
</dbReference>
<evidence type="ECO:0000313" key="4">
    <source>
        <dbReference type="EMBL" id="PCE30154.1"/>
    </source>
</evidence>
<dbReference type="GO" id="GO:0044550">
    <property type="term" value="P:secondary metabolite biosynthetic process"/>
    <property type="evidence" value="ECO:0007669"/>
    <property type="project" value="TreeGrafter"/>
</dbReference>
<keyword evidence="2" id="KW-0597">Phosphoprotein</keyword>
<evidence type="ECO:0000256" key="2">
    <source>
        <dbReference type="ARBA" id="ARBA00022553"/>
    </source>
</evidence>
<dbReference type="SUPFAM" id="SSF52777">
    <property type="entry name" value="CoA-dependent acyltransferases"/>
    <property type="match status" value="2"/>
</dbReference>
<evidence type="ECO:0000256" key="1">
    <source>
        <dbReference type="ARBA" id="ARBA00022450"/>
    </source>
</evidence>
<dbReference type="InterPro" id="IPR010071">
    <property type="entry name" value="AA_adenyl_dom"/>
</dbReference>
<comment type="caution">
    <text evidence="4">The sequence shown here is derived from an EMBL/GenBank/DDBJ whole genome shotgun (WGS) entry which is preliminary data.</text>
</comment>
<organism evidence="4 5">
    <name type="scientific">Burkholderia ubonensis subsp. mesacidophila</name>
    <dbReference type="NCBI Taxonomy" id="265293"/>
    <lineage>
        <taxon>Bacteria</taxon>
        <taxon>Pseudomonadati</taxon>
        <taxon>Pseudomonadota</taxon>
        <taxon>Betaproteobacteria</taxon>
        <taxon>Burkholderiales</taxon>
        <taxon>Burkholderiaceae</taxon>
        <taxon>Burkholderia</taxon>
        <taxon>Burkholderia cepacia complex</taxon>
    </lineage>
</organism>
<dbReference type="InterPro" id="IPR036736">
    <property type="entry name" value="ACP-like_sf"/>
</dbReference>
<dbReference type="EMBL" id="MTZU01000069">
    <property type="protein sequence ID" value="PCE30154.1"/>
    <property type="molecule type" value="Genomic_DNA"/>
</dbReference>
<dbReference type="Pfam" id="PF13193">
    <property type="entry name" value="AMP-binding_C"/>
    <property type="match status" value="1"/>
</dbReference>
<dbReference type="Pfam" id="PF00501">
    <property type="entry name" value="AMP-binding"/>
    <property type="match status" value="1"/>
</dbReference>
<dbReference type="Pfam" id="PF00668">
    <property type="entry name" value="Condensation"/>
    <property type="match status" value="1"/>
</dbReference>
<reference evidence="4 5" key="1">
    <citation type="submission" date="2017-01" db="EMBL/GenBank/DDBJ databases">
        <title>Whole-Genome Shotgun Sequencing of Two beta-Proteobacterial Species in Search of the Bulgecin Biosynthetic Cluster.</title>
        <authorList>
            <person name="Horsman M.E."/>
            <person name="Marous D.R."/>
            <person name="Li R."/>
            <person name="Oliver R.A."/>
            <person name="Byun B."/>
            <person name="Emrich S.J."/>
            <person name="Boggess B."/>
            <person name="Townsend C.A."/>
            <person name="Mobashery S."/>
        </authorList>
    </citation>
    <scope>NUCLEOTIDE SEQUENCE [LARGE SCALE GENOMIC DNA]</scope>
    <source>
        <strain evidence="4 5">ATCC 31433</strain>
    </source>
</reference>
<evidence type="ECO:0000259" key="3">
    <source>
        <dbReference type="PROSITE" id="PS50075"/>
    </source>
</evidence>
<evidence type="ECO:0000313" key="5">
    <source>
        <dbReference type="Proteomes" id="UP000217994"/>
    </source>
</evidence>
<dbReference type="Gene3D" id="3.30.559.10">
    <property type="entry name" value="Chloramphenicol acetyltransferase-like domain"/>
    <property type="match status" value="1"/>
</dbReference>
<name>A0A2A4FC36_9BURK</name>
<dbReference type="AlphaFoldDB" id="A0A2A4FC36"/>
<dbReference type="InterPro" id="IPR000873">
    <property type="entry name" value="AMP-dep_synth/lig_dom"/>
</dbReference>
<dbReference type="Proteomes" id="UP000217994">
    <property type="component" value="Unassembled WGS sequence"/>
</dbReference>
<dbReference type="Gene3D" id="1.10.1200.10">
    <property type="entry name" value="ACP-like"/>
    <property type="match status" value="1"/>
</dbReference>
<dbReference type="Gene3D" id="3.40.50.12780">
    <property type="entry name" value="N-terminal domain of ligase-like"/>
    <property type="match status" value="1"/>
</dbReference>
<dbReference type="Gene3D" id="3.30.559.30">
    <property type="entry name" value="Nonribosomal peptide synthetase, condensation domain"/>
    <property type="match status" value="1"/>
</dbReference>
<dbReference type="FunFam" id="3.40.50.980:FF:000001">
    <property type="entry name" value="Non-ribosomal peptide synthetase"/>
    <property type="match status" value="1"/>
</dbReference>
<dbReference type="SUPFAM" id="SSF56801">
    <property type="entry name" value="Acetyl-CoA synthetase-like"/>
    <property type="match status" value="1"/>
</dbReference>
<dbReference type="GO" id="GO:0043041">
    <property type="term" value="P:amino acid activation for nonribosomal peptide biosynthetic process"/>
    <property type="evidence" value="ECO:0007669"/>
    <property type="project" value="TreeGrafter"/>
</dbReference>
<sequence>MNDEALTVSERFRDVARARPDAPALAYGTTTLSYGGLDAQSDRLAARLIRAGIAPDDRVGVVIEDRPKAVISMLAAMKCGAAYVPLDLGYPPARLLELVREAGLGAIVAPRDALERAESLGRAGGAPIVVIDDDAALADAAPVAPMPKVHPDTLAYVIYTSGSTGQPKGVMISHRSVMRLFHETAPSFEFSEDDAWPLLHTIAFDFSVWEIWGALLYGGLLAIPAERDIRDPAALCDFIASANITVLNQTPSSFYRLCAYLEQYPDAFRRLATLKLIIFGGERLDFRQLARWYALAGPAGPVVVNMYGITETTVHVTLHPVDPDTELEASESLIGDPIPDLRMYILDEHGAPVPPGVVGELFVSGPGLARGYHARADLTADAFVPCPFAGRPGERMYRTGDLARYLPDGRVAYVSRKNGYLKLRGFRVSLGEIESTLRACDGVQDAYVSARAVDGVDVLDAYVMPDGRATLTIADLRAQFGRRLPGFCMPQHFYVIDSVALTRNGKVDFDTMRARSVALSARRDTAMSDNEAALLSIWRTVLGSPHASIDTDFFEAGGDSIRAVDLALAMARAGWRVGVQDIFVHGNVANLAAACKRADPPAAAPAARGSASASDMQTIMLNAYDENLAHRNGVYHVVQSFDVHDPHAEIDVDALRRCLVETLSEQPVFSAVFARRDGGIVRTRASRPRLAVTVSPAGHARPATGAGGQAVTVINPFDAESPLLYASLTRVSPRRARVTLETHHAVDDGWGQQRLLADALDRYGQPPRPTTSRPDPFDAYVLAQQDMSRSTRARAFWADYAINPGFLRAPGRRAARIGETDGAIDARTVDALYRLCQGLRVQTKAAFFVAACRAIAALEGDRHVTFGAVTNGRTADIDGSLESAGLYWNILPFSMRVDPAAEVEQDLVDVHRELNTVADFSLYPLSRILHAHGGRDFRYSMNFTNFDGVQRPGRLESSNWEGQDRFHYPVNLAIGVDRSDGVNHIRIVADDDVLSRDGRSRLIGYLLDELERIARRTTAAATACPG</sequence>
<dbReference type="FunFam" id="2.30.38.10:FF:000001">
    <property type="entry name" value="Non-ribosomal peptide synthetase PvdI"/>
    <property type="match status" value="1"/>
</dbReference>
<keyword evidence="1" id="KW-0596">Phosphopantetheine</keyword>
<dbReference type="Gene3D" id="3.30.300.30">
    <property type="match status" value="1"/>
</dbReference>
<feature type="domain" description="Carrier" evidence="3">
    <location>
        <begin position="525"/>
        <end position="599"/>
    </location>
</feature>
<dbReference type="PROSITE" id="PS50075">
    <property type="entry name" value="CARRIER"/>
    <property type="match status" value="1"/>
</dbReference>
<dbReference type="SUPFAM" id="SSF47336">
    <property type="entry name" value="ACP-like"/>
    <property type="match status" value="1"/>
</dbReference>
<proteinExistence type="predicted"/>
<dbReference type="InterPro" id="IPR045851">
    <property type="entry name" value="AMP-bd_C_sf"/>
</dbReference>
<dbReference type="InterPro" id="IPR020459">
    <property type="entry name" value="AMP-binding"/>
</dbReference>
<dbReference type="InterPro" id="IPR023213">
    <property type="entry name" value="CAT-like_dom_sf"/>
</dbReference>
<dbReference type="PANTHER" id="PTHR45527">
    <property type="entry name" value="NONRIBOSOMAL PEPTIDE SYNTHETASE"/>
    <property type="match status" value="1"/>
</dbReference>
<dbReference type="FunFam" id="3.40.50.12780:FF:000012">
    <property type="entry name" value="Non-ribosomal peptide synthetase"/>
    <property type="match status" value="1"/>
</dbReference>
<dbReference type="InterPro" id="IPR020845">
    <property type="entry name" value="AMP-binding_CS"/>
</dbReference>
<dbReference type="RefSeq" id="WP_084907153.1">
    <property type="nucleotide sequence ID" value="NZ_CP020738.1"/>
</dbReference>
<dbReference type="GO" id="GO:0003824">
    <property type="term" value="F:catalytic activity"/>
    <property type="evidence" value="ECO:0007669"/>
    <property type="project" value="InterPro"/>
</dbReference>
<dbReference type="NCBIfam" id="TIGR01733">
    <property type="entry name" value="AA-adenyl-dom"/>
    <property type="match status" value="1"/>
</dbReference>
<accession>A0A2A4FC36</accession>
<dbReference type="InterPro" id="IPR009081">
    <property type="entry name" value="PP-bd_ACP"/>
</dbReference>
<dbReference type="GeneID" id="69001469"/>
<dbReference type="Pfam" id="PF00550">
    <property type="entry name" value="PP-binding"/>
    <property type="match status" value="1"/>
</dbReference>
<dbReference type="GO" id="GO:0005737">
    <property type="term" value="C:cytoplasm"/>
    <property type="evidence" value="ECO:0007669"/>
    <property type="project" value="TreeGrafter"/>
</dbReference>
<dbReference type="PANTHER" id="PTHR45527:SF1">
    <property type="entry name" value="FATTY ACID SYNTHASE"/>
    <property type="match status" value="1"/>
</dbReference>
<dbReference type="GO" id="GO:0031177">
    <property type="term" value="F:phosphopantetheine binding"/>
    <property type="evidence" value="ECO:0007669"/>
    <property type="project" value="TreeGrafter"/>
</dbReference>
<dbReference type="InterPro" id="IPR001242">
    <property type="entry name" value="Condensation_dom"/>
</dbReference>